<dbReference type="PANTHER" id="PTHR43420:SF47">
    <property type="entry name" value="N-ACETYLTRANSFERASE DOMAIN-CONTAINING PROTEIN"/>
    <property type="match status" value="1"/>
</dbReference>
<reference evidence="4 5" key="1">
    <citation type="submission" date="2018-06" db="EMBL/GenBank/DDBJ databases">
        <title>Genomic Encyclopedia of Archaeal and Bacterial Type Strains, Phase II (KMG-II): from individual species to whole genera.</title>
        <authorList>
            <person name="Goeker M."/>
        </authorList>
    </citation>
    <scope>NUCLEOTIDE SEQUENCE [LARGE SCALE GENOMIC DNA]</scope>
    <source>
        <strain evidence="4 5">DSM 25663</strain>
    </source>
</reference>
<proteinExistence type="predicted"/>
<evidence type="ECO:0000256" key="2">
    <source>
        <dbReference type="ARBA" id="ARBA00023315"/>
    </source>
</evidence>
<dbReference type="GO" id="GO:0016747">
    <property type="term" value="F:acyltransferase activity, transferring groups other than amino-acyl groups"/>
    <property type="evidence" value="ECO:0007669"/>
    <property type="project" value="InterPro"/>
</dbReference>
<dbReference type="CDD" id="cd04301">
    <property type="entry name" value="NAT_SF"/>
    <property type="match status" value="1"/>
</dbReference>
<dbReference type="PROSITE" id="PS51186">
    <property type="entry name" value="GNAT"/>
    <property type="match status" value="1"/>
</dbReference>
<dbReference type="EMBL" id="QLSZ01000007">
    <property type="protein sequence ID" value="RAR71449.1"/>
    <property type="molecule type" value="Genomic_DNA"/>
</dbReference>
<gene>
    <name evidence="4" type="ORF">CLV55_1073</name>
</gene>
<evidence type="ECO:0000256" key="1">
    <source>
        <dbReference type="ARBA" id="ARBA00022679"/>
    </source>
</evidence>
<dbReference type="RefSeq" id="WP_112113300.1">
    <property type="nucleotide sequence ID" value="NZ_QLSZ01000007.1"/>
</dbReference>
<dbReference type="Pfam" id="PF13508">
    <property type="entry name" value="Acetyltransf_7"/>
    <property type="match status" value="1"/>
</dbReference>
<dbReference type="InterPro" id="IPR016181">
    <property type="entry name" value="Acyl_CoA_acyltransferase"/>
</dbReference>
<dbReference type="AlphaFoldDB" id="A0A328YBY7"/>
<comment type="caution">
    <text evidence="4">The sequence shown here is derived from an EMBL/GenBank/DDBJ whole genome shotgun (WGS) entry which is preliminary data.</text>
</comment>
<evidence type="ECO:0000259" key="3">
    <source>
        <dbReference type="PROSITE" id="PS51186"/>
    </source>
</evidence>
<sequence length="149" mass="17213">MPIELKKIDASELIPIRHLVLRDGRPIETCIFEGDTLSSTIHFGLFFEHELIGVASLYSSKNKKLSNADQYQLRGMAILPKYQQKGFGRRLLEHCENQLKTQSNRLLWFHAREKAVPFYKKLGYTILGDFFIIESIGPHVVMYKNLSSE</sequence>
<dbReference type="Proteomes" id="UP000248840">
    <property type="component" value="Unassembled WGS sequence"/>
</dbReference>
<dbReference type="Gene3D" id="3.40.630.30">
    <property type="match status" value="1"/>
</dbReference>
<keyword evidence="2" id="KW-0012">Acyltransferase</keyword>
<feature type="domain" description="N-acetyltransferase" evidence="3">
    <location>
        <begin position="3"/>
        <end position="147"/>
    </location>
</feature>
<keyword evidence="5" id="KW-1185">Reference proteome</keyword>
<name>A0A328YBY7_9FLAO</name>
<keyword evidence="1 4" id="KW-0808">Transferase</keyword>
<dbReference type="PANTHER" id="PTHR43420">
    <property type="entry name" value="ACETYLTRANSFERASE"/>
    <property type="match status" value="1"/>
</dbReference>
<protein>
    <submittedName>
        <fullName evidence="4">Acetyltransferase (GNAT) family protein</fullName>
    </submittedName>
</protein>
<accession>A0A328YBY7</accession>
<dbReference type="SUPFAM" id="SSF55729">
    <property type="entry name" value="Acyl-CoA N-acyltransferases (Nat)"/>
    <property type="match status" value="1"/>
</dbReference>
<evidence type="ECO:0000313" key="5">
    <source>
        <dbReference type="Proteomes" id="UP000248840"/>
    </source>
</evidence>
<dbReference type="OrthoDB" id="2352823at2"/>
<dbReference type="InterPro" id="IPR050680">
    <property type="entry name" value="YpeA/RimI_acetyltransf"/>
</dbReference>
<dbReference type="InterPro" id="IPR000182">
    <property type="entry name" value="GNAT_dom"/>
</dbReference>
<evidence type="ECO:0000313" key="4">
    <source>
        <dbReference type="EMBL" id="RAR71449.1"/>
    </source>
</evidence>
<organism evidence="4 5">
    <name type="scientific">Flavobacterium aciduliphilum</name>
    <dbReference type="NCBI Taxonomy" id="1101402"/>
    <lineage>
        <taxon>Bacteria</taxon>
        <taxon>Pseudomonadati</taxon>
        <taxon>Bacteroidota</taxon>
        <taxon>Flavobacteriia</taxon>
        <taxon>Flavobacteriales</taxon>
        <taxon>Flavobacteriaceae</taxon>
        <taxon>Flavobacterium</taxon>
    </lineage>
</organism>